<feature type="transmembrane region" description="Helical" evidence="7">
    <location>
        <begin position="229"/>
        <end position="250"/>
    </location>
</feature>
<evidence type="ECO:0000256" key="4">
    <source>
        <dbReference type="ARBA" id="ARBA00022692"/>
    </source>
</evidence>
<dbReference type="PANTHER" id="PTHR33362">
    <property type="entry name" value="SIALIC ACID TRAP TRANSPORTER PERMEASE PROTEIN SIAT-RELATED"/>
    <property type="match status" value="1"/>
</dbReference>
<feature type="transmembrane region" description="Helical" evidence="7">
    <location>
        <begin position="140"/>
        <end position="167"/>
    </location>
</feature>
<feature type="transmembrane region" description="Helical" evidence="7">
    <location>
        <begin position="302"/>
        <end position="325"/>
    </location>
</feature>
<evidence type="ECO:0000256" key="1">
    <source>
        <dbReference type="ARBA" id="ARBA00004429"/>
    </source>
</evidence>
<feature type="transmembrane region" description="Helical" evidence="7">
    <location>
        <begin position="179"/>
        <end position="202"/>
    </location>
</feature>
<comment type="caution">
    <text evidence="9">The sequence shown here is derived from an EMBL/GenBank/DDBJ whole genome shotgun (WGS) entry which is preliminary data.</text>
</comment>
<dbReference type="Proteomes" id="UP000568380">
    <property type="component" value="Unassembled WGS sequence"/>
</dbReference>
<keyword evidence="3" id="KW-0997">Cell inner membrane</keyword>
<accession>A0A7W7ZX09</accession>
<evidence type="ECO:0000256" key="6">
    <source>
        <dbReference type="ARBA" id="ARBA00023136"/>
    </source>
</evidence>
<feature type="transmembrane region" description="Helical" evidence="7">
    <location>
        <begin position="28"/>
        <end position="48"/>
    </location>
</feature>
<keyword evidence="2" id="KW-1003">Cell membrane</keyword>
<dbReference type="Pfam" id="PF06808">
    <property type="entry name" value="DctM"/>
    <property type="match status" value="1"/>
</dbReference>
<proteinExistence type="predicted"/>
<dbReference type="RefSeq" id="WP_184958365.1">
    <property type="nucleotide sequence ID" value="NZ_JACHIN010000001.1"/>
</dbReference>
<comment type="subcellular location">
    <subcellularLocation>
        <location evidence="1">Cell inner membrane</location>
        <topology evidence="1">Multi-pass membrane protein</topology>
    </subcellularLocation>
</comment>
<evidence type="ECO:0000313" key="10">
    <source>
        <dbReference type="Proteomes" id="UP000568380"/>
    </source>
</evidence>
<feature type="transmembrane region" description="Helical" evidence="7">
    <location>
        <begin position="262"/>
        <end position="281"/>
    </location>
</feature>
<feature type="transmembrane region" description="Helical" evidence="7">
    <location>
        <begin position="425"/>
        <end position="446"/>
    </location>
</feature>
<dbReference type="GO" id="GO:0022857">
    <property type="term" value="F:transmembrane transporter activity"/>
    <property type="evidence" value="ECO:0007669"/>
    <property type="project" value="TreeGrafter"/>
</dbReference>
<evidence type="ECO:0000256" key="7">
    <source>
        <dbReference type="SAM" id="Phobius"/>
    </source>
</evidence>
<gene>
    <name evidence="9" type="ORF">HNR40_000763</name>
</gene>
<keyword evidence="6 7" id="KW-0472">Membrane</keyword>
<reference evidence="9 10" key="1">
    <citation type="submission" date="2020-08" db="EMBL/GenBank/DDBJ databases">
        <title>Genomic Encyclopedia of Type Strains, Phase IV (KMG-IV): sequencing the most valuable type-strain genomes for metagenomic binning, comparative biology and taxonomic classification.</title>
        <authorList>
            <person name="Goeker M."/>
        </authorList>
    </citation>
    <scope>NUCLEOTIDE SEQUENCE [LARGE SCALE GENOMIC DNA]</scope>
    <source>
        <strain evidence="9 10">DSM 45385</strain>
    </source>
</reference>
<feature type="domain" description="TRAP C4-dicarboxylate transport system permease DctM subunit" evidence="8">
    <location>
        <begin position="5"/>
        <end position="432"/>
    </location>
</feature>
<name>A0A7W7ZX09_9ACTN</name>
<feature type="transmembrane region" description="Helical" evidence="7">
    <location>
        <begin position="337"/>
        <end position="355"/>
    </location>
</feature>
<dbReference type="InterPro" id="IPR004681">
    <property type="entry name" value="TRAP_DctM"/>
</dbReference>
<evidence type="ECO:0000256" key="2">
    <source>
        <dbReference type="ARBA" id="ARBA00022475"/>
    </source>
</evidence>
<dbReference type="EMBL" id="JACHIN010000001">
    <property type="protein sequence ID" value="MBB5075317.1"/>
    <property type="molecule type" value="Genomic_DNA"/>
</dbReference>
<evidence type="ECO:0000256" key="3">
    <source>
        <dbReference type="ARBA" id="ARBA00022519"/>
    </source>
</evidence>
<keyword evidence="5 7" id="KW-1133">Transmembrane helix</keyword>
<keyword evidence="4 7" id="KW-0812">Transmembrane</keyword>
<dbReference type="PANTHER" id="PTHR33362:SF2">
    <property type="entry name" value="TRAP TRANSPORTER LARGE PERMEASE PROTEIN"/>
    <property type="match status" value="1"/>
</dbReference>
<evidence type="ECO:0000256" key="5">
    <source>
        <dbReference type="ARBA" id="ARBA00022989"/>
    </source>
</evidence>
<dbReference type="GO" id="GO:0005886">
    <property type="term" value="C:plasma membrane"/>
    <property type="evidence" value="ECO:0007669"/>
    <property type="project" value="UniProtKB-SubCell"/>
</dbReference>
<keyword evidence="10" id="KW-1185">Reference proteome</keyword>
<evidence type="ECO:0000259" key="8">
    <source>
        <dbReference type="Pfam" id="PF06808"/>
    </source>
</evidence>
<dbReference type="AlphaFoldDB" id="A0A7W7ZX09"/>
<sequence length="448" mass="46357">MSAILALAAFIAVIVIWNLAFKRNIAESMFVGFLACTAFAGLGAPALAWESLIEGMKSEVTYAALTFVFVSELLTRIGLIGRLIDILSSLLGRHRGGALYAATVGSGAFGAVAHNGAAIAATIGSIAIPWMKRSKTSGDTAALVISGNAGVGAVFPFSGAFFLLLAAPTVAPVLNADQMIVPMFVVAAWTVVMRLGIAYVIVRRRGVDRMDPSDVHPLAETLRAGWPSLLVLAAVALPILATAGAGAQWVVNRIGEDAADTIPVLFWLPIFMLVVGVIVGWRRLPRRTGEWWAMLGEISPKFAVVGLTMVSAFAASAALSTLGLGEQLAPLIQRMQGVPAPIVVVVVGLVVLLVSGPLSTTATIAAVGSVGFLALTGAGIEPHLAYAALIVWASAEGCSPPGAAPLYVAAGIAGSDPVKIFRPVIGYYLVPSFVAGIVVALSLLWIPF</sequence>
<feature type="transmembrane region" description="Helical" evidence="7">
    <location>
        <begin position="99"/>
        <end position="128"/>
    </location>
</feature>
<evidence type="ECO:0000313" key="9">
    <source>
        <dbReference type="EMBL" id="MBB5075317.1"/>
    </source>
</evidence>
<protein>
    <submittedName>
        <fullName evidence="9">TRAP-type C4-dicarboxylate transport system permease large subunit</fullName>
    </submittedName>
</protein>
<organism evidence="9 10">
    <name type="scientific">Nonomuraea endophytica</name>
    <dbReference type="NCBI Taxonomy" id="714136"/>
    <lineage>
        <taxon>Bacteria</taxon>
        <taxon>Bacillati</taxon>
        <taxon>Actinomycetota</taxon>
        <taxon>Actinomycetes</taxon>
        <taxon>Streptosporangiales</taxon>
        <taxon>Streptosporangiaceae</taxon>
        <taxon>Nonomuraea</taxon>
    </lineage>
</organism>
<dbReference type="InterPro" id="IPR010656">
    <property type="entry name" value="DctM"/>
</dbReference>